<dbReference type="InterPro" id="IPR003661">
    <property type="entry name" value="HisK_dim/P_dom"/>
</dbReference>
<dbReference type="InterPro" id="IPR005467">
    <property type="entry name" value="His_kinase_dom"/>
</dbReference>
<dbReference type="Proteomes" id="UP001230207">
    <property type="component" value="Unassembled WGS sequence"/>
</dbReference>
<comment type="subcellular location">
    <subcellularLocation>
        <location evidence="2">Membrane</location>
        <topology evidence="2">Multi-pass membrane protein</topology>
    </subcellularLocation>
</comment>
<dbReference type="CDD" id="cd00082">
    <property type="entry name" value="HisKA"/>
    <property type="match status" value="1"/>
</dbReference>
<dbReference type="RefSeq" id="WP_307226005.1">
    <property type="nucleotide sequence ID" value="NZ_JAUSVF010000001.1"/>
</dbReference>
<comment type="catalytic activity">
    <reaction evidence="1">
        <text>ATP + protein L-histidine = ADP + protein N-phospho-L-histidine.</text>
        <dbReference type="EC" id="2.7.13.3"/>
    </reaction>
</comment>
<name>A0ABU0BKB9_9HYPH</name>
<evidence type="ECO:0000259" key="13">
    <source>
        <dbReference type="PROSITE" id="PS50885"/>
    </source>
</evidence>
<proteinExistence type="predicted"/>
<dbReference type="EMBL" id="JAUSVF010000001">
    <property type="protein sequence ID" value="MDQ0318174.1"/>
    <property type="molecule type" value="Genomic_DNA"/>
</dbReference>
<keyword evidence="5 14" id="KW-0808">Transferase</keyword>
<keyword evidence="9" id="KW-0067">ATP-binding</keyword>
<dbReference type="Gene3D" id="1.10.287.130">
    <property type="match status" value="1"/>
</dbReference>
<dbReference type="GO" id="GO:0004673">
    <property type="term" value="F:protein histidine kinase activity"/>
    <property type="evidence" value="ECO:0007669"/>
    <property type="project" value="UniProtKB-EC"/>
</dbReference>
<reference evidence="14 15" key="1">
    <citation type="submission" date="2023-07" db="EMBL/GenBank/DDBJ databases">
        <title>Genomic Encyclopedia of Type Strains, Phase IV (KMG-IV): sequencing the most valuable type-strain genomes for metagenomic binning, comparative biology and taxonomic classification.</title>
        <authorList>
            <person name="Goeker M."/>
        </authorList>
    </citation>
    <scope>NUCLEOTIDE SEQUENCE [LARGE SCALE GENOMIC DNA]</scope>
    <source>
        <strain evidence="14 15">DSM 1112</strain>
    </source>
</reference>
<gene>
    <name evidence="14" type="ORF">QO002_000312</name>
</gene>
<dbReference type="PANTHER" id="PTHR45436:SF14">
    <property type="entry name" value="SENSOR PROTEIN QSEC"/>
    <property type="match status" value="1"/>
</dbReference>
<dbReference type="SUPFAM" id="SSF55874">
    <property type="entry name" value="ATPase domain of HSP90 chaperone/DNA topoisomerase II/histidine kinase"/>
    <property type="match status" value="1"/>
</dbReference>
<dbReference type="Gene3D" id="3.30.565.10">
    <property type="entry name" value="Histidine kinase-like ATPase, C-terminal domain"/>
    <property type="match status" value="1"/>
</dbReference>
<dbReference type="SMART" id="SM00387">
    <property type="entry name" value="HATPase_c"/>
    <property type="match status" value="1"/>
</dbReference>
<dbReference type="PROSITE" id="PS50885">
    <property type="entry name" value="HAMP"/>
    <property type="match status" value="1"/>
</dbReference>
<evidence type="ECO:0000259" key="12">
    <source>
        <dbReference type="PROSITE" id="PS50109"/>
    </source>
</evidence>
<dbReference type="PANTHER" id="PTHR45436">
    <property type="entry name" value="SENSOR HISTIDINE KINASE YKOH"/>
    <property type="match status" value="1"/>
</dbReference>
<dbReference type="InterPro" id="IPR036097">
    <property type="entry name" value="HisK_dim/P_sf"/>
</dbReference>
<dbReference type="PROSITE" id="PS50109">
    <property type="entry name" value="HIS_KIN"/>
    <property type="match status" value="1"/>
</dbReference>
<evidence type="ECO:0000256" key="3">
    <source>
        <dbReference type="ARBA" id="ARBA00012438"/>
    </source>
</evidence>
<accession>A0ABU0BKB9</accession>
<dbReference type="EC" id="2.7.13.3" evidence="3"/>
<protein>
    <recommendedName>
        <fullName evidence="3">histidine kinase</fullName>
        <ecNumber evidence="3">2.7.13.3</ecNumber>
    </recommendedName>
</protein>
<evidence type="ECO:0000256" key="6">
    <source>
        <dbReference type="ARBA" id="ARBA00022692"/>
    </source>
</evidence>
<feature type="domain" description="Histidine kinase" evidence="12">
    <location>
        <begin position="238"/>
        <end position="445"/>
    </location>
</feature>
<dbReference type="SUPFAM" id="SSF47384">
    <property type="entry name" value="Homodimeric domain of signal transducing histidine kinase"/>
    <property type="match status" value="1"/>
</dbReference>
<keyword evidence="11" id="KW-0902">Two-component regulatory system</keyword>
<evidence type="ECO:0000313" key="15">
    <source>
        <dbReference type="Proteomes" id="UP001230207"/>
    </source>
</evidence>
<keyword evidence="15" id="KW-1185">Reference proteome</keyword>
<evidence type="ECO:0000256" key="7">
    <source>
        <dbReference type="ARBA" id="ARBA00022741"/>
    </source>
</evidence>
<dbReference type="InterPro" id="IPR050428">
    <property type="entry name" value="TCS_sensor_his_kinase"/>
</dbReference>
<dbReference type="InterPro" id="IPR036890">
    <property type="entry name" value="HATPase_C_sf"/>
</dbReference>
<evidence type="ECO:0000256" key="11">
    <source>
        <dbReference type="ARBA" id="ARBA00023012"/>
    </source>
</evidence>
<evidence type="ECO:0000313" key="14">
    <source>
        <dbReference type="EMBL" id="MDQ0318174.1"/>
    </source>
</evidence>
<keyword evidence="4" id="KW-0597">Phosphoprotein</keyword>
<dbReference type="InterPro" id="IPR003594">
    <property type="entry name" value="HATPase_dom"/>
</dbReference>
<evidence type="ECO:0000256" key="4">
    <source>
        <dbReference type="ARBA" id="ARBA00022553"/>
    </source>
</evidence>
<evidence type="ECO:0000256" key="2">
    <source>
        <dbReference type="ARBA" id="ARBA00004141"/>
    </source>
</evidence>
<dbReference type="SMART" id="SM00388">
    <property type="entry name" value="HisKA"/>
    <property type="match status" value="1"/>
</dbReference>
<comment type="caution">
    <text evidence="14">The sequence shown here is derived from an EMBL/GenBank/DDBJ whole genome shotgun (WGS) entry which is preliminary data.</text>
</comment>
<keyword evidence="10" id="KW-1133">Transmembrane helix</keyword>
<keyword evidence="7" id="KW-0547">Nucleotide-binding</keyword>
<organism evidence="14 15">
    <name type="scientific">Pararhizobium capsulatum DSM 1112</name>
    <dbReference type="NCBI Taxonomy" id="1121113"/>
    <lineage>
        <taxon>Bacteria</taxon>
        <taxon>Pseudomonadati</taxon>
        <taxon>Pseudomonadota</taxon>
        <taxon>Alphaproteobacteria</taxon>
        <taxon>Hyphomicrobiales</taxon>
        <taxon>Rhizobiaceae</taxon>
        <taxon>Rhizobium/Agrobacterium group</taxon>
        <taxon>Pararhizobium</taxon>
    </lineage>
</organism>
<dbReference type="Pfam" id="PF00512">
    <property type="entry name" value="HisKA"/>
    <property type="match status" value="1"/>
</dbReference>
<dbReference type="InterPro" id="IPR003660">
    <property type="entry name" value="HAMP_dom"/>
</dbReference>
<evidence type="ECO:0000256" key="8">
    <source>
        <dbReference type="ARBA" id="ARBA00022777"/>
    </source>
</evidence>
<evidence type="ECO:0000256" key="10">
    <source>
        <dbReference type="ARBA" id="ARBA00022989"/>
    </source>
</evidence>
<evidence type="ECO:0000256" key="5">
    <source>
        <dbReference type="ARBA" id="ARBA00022679"/>
    </source>
</evidence>
<keyword evidence="10" id="KW-0472">Membrane</keyword>
<keyword evidence="6" id="KW-0812">Transmembrane</keyword>
<feature type="domain" description="HAMP" evidence="13">
    <location>
        <begin position="178"/>
        <end position="230"/>
    </location>
</feature>
<dbReference type="Pfam" id="PF02518">
    <property type="entry name" value="HATPase_c"/>
    <property type="match status" value="1"/>
</dbReference>
<evidence type="ECO:0000256" key="9">
    <source>
        <dbReference type="ARBA" id="ARBA00022840"/>
    </source>
</evidence>
<evidence type="ECO:0000256" key="1">
    <source>
        <dbReference type="ARBA" id="ARBA00000085"/>
    </source>
</evidence>
<keyword evidence="8 14" id="KW-0418">Kinase</keyword>
<dbReference type="Gene3D" id="1.20.5.1040">
    <property type="entry name" value="Sensor protein qsec"/>
    <property type="match status" value="1"/>
</dbReference>
<sequence>MTKRPAAASMSRRLIIALTSTVTAFWLVAASLGIMVMLDEFSEIFDSVLQETAERLLPLVLDDLARKDDGDGPGRIESDTLPEEAYLTYQVRDGTGAVLLRSHALSGQLLEAPLKRGYHDTPAYRIYTAVSPDNKIFVQVADPLSFRREAAVEGGSTLLLPLLVLIPCSIFAIRLIVRRILKPVENLRAQIASKDGGNMAPIDDNRLPVELQPIARSVNLLLERLTIALEAEREFTANSAHELRTPIAGALAQTQRLIQELDNGPQKVRAGQIARSLGNLGRLAEKLLQLSRAEAGIAVIDTPEDMLPILRAVIDETRRLATIQGAIELEIAEGATLVRPINGDAFAIVMRNLLENALIHGDIKQPVRVRINRDGAISISNGGPVIDAHVLSGLTARFARGKTTAVGSGLGLSIVTKLIAQMNGTFELRSPASGASDGVEARIVL</sequence>